<comment type="caution">
    <text evidence="2">The sequence shown here is derived from an EMBL/GenBank/DDBJ whole genome shotgun (WGS) entry which is preliminary data.</text>
</comment>
<accession>A0A6S7GCW7</accession>
<gene>
    <name evidence="2" type="ORF">PACLA_8A080606</name>
</gene>
<evidence type="ECO:0000259" key="1">
    <source>
        <dbReference type="Pfam" id="PF25815"/>
    </source>
</evidence>
<dbReference type="Proteomes" id="UP001152795">
    <property type="component" value="Unassembled WGS sequence"/>
</dbReference>
<evidence type="ECO:0000313" key="2">
    <source>
        <dbReference type="EMBL" id="CAB3988993.1"/>
    </source>
</evidence>
<dbReference type="OrthoDB" id="5977433at2759"/>
<dbReference type="InterPro" id="IPR008160">
    <property type="entry name" value="Collagen"/>
</dbReference>
<feature type="domain" description="CTHRC1 C-terminal" evidence="1">
    <location>
        <begin position="106"/>
        <end position="237"/>
    </location>
</feature>
<dbReference type="EMBL" id="CACRXK020001416">
    <property type="protein sequence ID" value="CAB3988993.1"/>
    <property type="molecule type" value="Genomic_DNA"/>
</dbReference>
<keyword evidence="3" id="KW-1185">Reference proteome</keyword>
<proteinExistence type="predicted"/>
<evidence type="ECO:0000313" key="3">
    <source>
        <dbReference type="Proteomes" id="UP001152795"/>
    </source>
</evidence>
<name>A0A6S7GCW7_PARCT</name>
<dbReference type="Pfam" id="PF01391">
    <property type="entry name" value="Collagen"/>
    <property type="match status" value="1"/>
</dbReference>
<dbReference type="InterPro" id="IPR057873">
    <property type="entry name" value="CTHRC1_C"/>
</dbReference>
<organism evidence="2 3">
    <name type="scientific">Paramuricea clavata</name>
    <name type="common">Red gorgonian</name>
    <name type="synonym">Violescent sea-whip</name>
    <dbReference type="NCBI Taxonomy" id="317549"/>
    <lineage>
        <taxon>Eukaryota</taxon>
        <taxon>Metazoa</taxon>
        <taxon>Cnidaria</taxon>
        <taxon>Anthozoa</taxon>
        <taxon>Octocorallia</taxon>
        <taxon>Malacalcyonacea</taxon>
        <taxon>Plexauridae</taxon>
        <taxon>Paramuricea</taxon>
    </lineage>
</organism>
<dbReference type="Pfam" id="PF25815">
    <property type="entry name" value="CTHRC1_C"/>
    <property type="match status" value="1"/>
</dbReference>
<dbReference type="AlphaFoldDB" id="A0A6S7GCW7"/>
<feature type="non-terminal residue" evidence="2">
    <location>
        <position position="245"/>
    </location>
</feature>
<sequence length="245" mass="26229">QGKLTGAMASFDMNCLASKPSTATSKPLLLGCEYENDANRKGGMYTRVMPKCSSVFYGIPGIPGVPGSPGRHGLPGAKGDVGSTGHVGAKGAPGKKGAAGSDSDLYSNWKQCAWNRVDGKDNGLIQECLFNKKHIDSSLKVFYGGNLRIYNCDACCKRWYFTFNGAECKKPLAIDGVFYLAKGAGQHENLHRHRHIEGYCNEIPKGIVRVGFCVGNCKGYGNADADSGWNSISRIVIDEVPSPQA</sequence>
<reference evidence="2" key="1">
    <citation type="submission" date="2020-04" db="EMBL/GenBank/DDBJ databases">
        <authorList>
            <person name="Alioto T."/>
            <person name="Alioto T."/>
            <person name="Gomez Garrido J."/>
        </authorList>
    </citation>
    <scope>NUCLEOTIDE SEQUENCE</scope>
    <source>
        <strain evidence="2">A484AB</strain>
    </source>
</reference>
<protein>
    <recommendedName>
        <fullName evidence="1">CTHRC1 C-terminal domain-containing protein</fullName>
    </recommendedName>
</protein>